<accession>A0A1H0IED9</accession>
<organism evidence="7 8">
    <name type="scientific">Alkalicoccus daliensis</name>
    <dbReference type="NCBI Taxonomy" id="745820"/>
    <lineage>
        <taxon>Bacteria</taxon>
        <taxon>Bacillati</taxon>
        <taxon>Bacillota</taxon>
        <taxon>Bacilli</taxon>
        <taxon>Bacillales</taxon>
        <taxon>Bacillaceae</taxon>
        <taxon>Alkalicoccus</taxon>
    </lineage>
</organism>
<evidence type="ECO:0000256" key="5">
    <source>
        <dbReference type="ARBA" id="ARBA00023136"/>
    </source>
</evidence>
<dbReference type="Pfam" id="PF04286">
    <property type="entry name" value="DUF445"/>
    <property type="match status" value="1"/>
</dbReference>
<dbReference type="Proteomes" id="UP000198778">
    <property type="component" value="Unassembled WGS sequence"/>
</dbReference>
<feature type="transmembrane region" description="Helical" evidence="6">
    <location>
        <begin position="356"/>
        <end position="378"/>
    </location>
</feature>
<keyword evidence="4 6" id="KW-1133">Transmembrane helix</keyword>
<dbReference type="OrthoDB" id="9787430at2"/>
<keyword evidence="8" id="KW-1185">Reference proteome</keyword>
<feature type="transmembrane region" description="Helical" evidence="6">
    <location>
        <begin position="6"/>
        <end position="30"/>
    </location>
</feature>
<evidence type="ECO:0000256" key="6">
    <source>
        <dbReference type="SAM" id="Phobius"/>
    </source>
</evidence>
<keyword evidence="3 6" id="KW-0812">Transmembrane</keyword>
<dbReference type="PANTHER" id="PTHR35791">
    <property type="entry name" value="UPF0754 MEMBRANE PROTEIN YHEB"/>
    <property type="match status" value="1"/>
</dbReference>
<gene>
    <name evidence="7" type="ORF">SAMN04488053_110110</name>
</gene>
<keyword evidence="5 6" id="KW-0472">Membrane</keyword>
<sequence>MGEWGMLLVIILIGAVIGGGTNIVAIRMLFRPYKPWFIGKFRVPFTPGLIPKRRGQIADNLGKLVEEHLVTPEGMQEKLEDGVLFEEVEARLKQGVKELLEEEMTLDEWMELHLGKKDQLLSFRNNIENSLHIKLLELFEEFKHRPFEDWVPGEWVEALEERFPKVSHQITFKAAEYVSSPEGREQIDQLLTNYLQSRGNVSSFFSRFSQRFSLADSIARELVKFLTEEDTKNLLTELLMKEWKQILATAPDQYITDEKLNAQLDAFTKAVIGRTPVVGEWSAPLSAWTGKYEDLLNKTVIPSVMASASMILSRYIKSIMKQIGIKDLVTKEVNMFPLARLEEMLIVIANKELKMIAVLGALIGAFVGMIQGILLIFVW</sequence>
<dbReference type="AlphaFoldDB" id="A0A1H0IED9"/>
<comment type="subcellular location">
    <subcellularLocation>
        <location evidence="1">Endomembrane system</location>
    </subcellularLocation>
</comment>
<evidence type="ECO:0000256" key="1">
    <source>
        <dbReference type="ARBA" id="ARBA00004308"/>
    </source>
</evidence>
<evidence type="ECO:0000256" key="4">
    <source>
        <dbReference type="ARBA" id="ARBA00022989"/>
    </source>
</evidence>
<name>A0A1H0IED9_9BACI</name>
<dbReference type="EMBL" id="FNIL01000010">
    <property type="protein sequence ID" value="SDO29784.1"/>
    <property type="molecule type" value="Genomic_DNA"/>
</dbReference>
<dbReference type="PANTHER" id="PTHR35791:SF1">
    <property type="entry name" value="UPF0754 MEMBRANE PROTEIN YHEB"/>
    <property type="match status" value="1"/>
</dbReference>
<evidence type="ECO:0000256" key="3">
    <source>
        <dbReference type="ARBA" id="ARBA00022692"/>
    </source>
</evidence>
<dbReference type="RefSeq" id="WP_090843596.1">
    <property type="nucleotide sequence ID" value="NZ_FNIL01000010.1"/>
</dbReference>
<dbReference type="InterPro" id="IPR007383">
    <property type="entry name" value="DUF445"/>
</dbReference>
<comment type="similarity">
    <text evidence="2">Belongs to the UPF0754 family.</text>
</comment>
<evidence type="ECO:0000313" key="8">
    <source>
        <dbReference type="Proteomes" id="UP000198778"/>
    </source>
</evidence>
<dbReference type="GO" id="GO:0012505">
    <property type="term" value="C:endomembrane system"/>
    <property type="evidence" value="ECO:0007669"/>
    <property type="project" value="UniProtKB-SubCell"/>
</dbReference>
<evidence type="ECO:0000256" key="2">
    <source>
        <dbReference type="ARBA" id="ARBA00008053"/>
    </source>
</evidence>
<reference evidence="8" key="1">
    <citation type="submission" date="2016-10" db="EMBL/GenBank/DDBJ databases">
        <authorList>
            <person name="Varghese N."/>
            <person name="Submissions S."/>
        </authorList>
    </citation>
    <scope>NUCLEOTIDE SEQUENCE [LARGE SCALE GENOMIC DNA]</scope>
    <source>
        <strain evidence="8">CGMCC 1.10369</strain>
    </source>
</reference>
<dbReference type="STRING" id="745820.SAMN04488053_110110"/>
<evidence type="ECO:0000313" key="7">
    <source>
        <dbReference type="EMBL" id="SDO29784.1"/>
    </source>
</evidence>
<protein>
    <submittedName>
        <fullName evidence="7">Uncharacterized membrane protein YheB, UPF0754 family</fullName>
    </submittedName>
</protein>
<proteinExistence type="inferred from homology"/>